<proteinExistence type="predicted"/>
<protein>
    <submittedName>
        <fullName evidence="3">TadE-like protein</fullName>
    </submittedName>
</protein>
<keyword evidence="1" id="KW-0472">Membrane</keyword>
<organism evidence="3 4">
    <name type="scientific">Caballeronia choica</name>
    <dbReference type="NCBI Taxonomy" id="326476"/>
    <lineage>
        <taxon>Bacteria</taxon>
        <taxon>Pseudomonadati</taxon>
        <taxon>Pseudomonadota</taxon>
        <taxon>Betaproteobacteria</taxon>
        <taxon>Burkholderiales</taxon>
        <taxon>Burkholderiaceae</taxon>
        <taxon>Caballeronia</taxon>
    </lineage>
</organism>
<gene>
    <name evidence="3" type="ORF">AWB68_05947</name>
</gene>
<keyword evidence="1" id="KW-1133">Transmembrane helix</keyword>
<feature type="transmembrane region" description="Helical" evidence="1">
    <location>
        <begin position="31"/>
        <end position="56"/>
    </location>
</feature>
<dbReference type="AlphaFoldDB" id="A0A158KK88"/>
<dbReference type="EMBL" id="FCON02000096">
    <property type="protein sequence ID" value="SAL80811.1"/>
    <property type="molecule type" value="Genomic_DNA"/>
</dbReference>
<accession>A0A158KK88</accession>
<dbReference type="InterPro" id="IPR012495">
    <property type="entry name" value="TadE-like_dom"/>
</dbReference>
<sequence length="234" mass="25491">MNSTLETMPSSGLRRLRGRLRRLWRSDRGSVAIEFVVIVPLMLLVLLGFTELYMYMRAVSIVEHTAFTLADSVGQMQSAINDTSTSNSNNLGSLWNAATVLAAPNTLNAKGGVIVTSICEKTTTCSASTATPKVSPLPNPLPAMTNGTAQIFWQKSAPWTPSGMASRVTAGNVVPQTWPFRNWDSAVVIEVFLIYTPFAMTAPFWTNAPGTQTIYERVYVRPRSGAPLYLDPAS</sequence>
<keyword evidence="4" id="KW-1185">Reference proteome</keyword>
<keyword evidence="1" id="KW-0812">Transmembrane</keyword>
<evidence type="ECO:0000313" key="4">
    <source>
        <dbReference type="Proteomes" id="UP000054770"/>
    </source>
</evidence>
<name>A0A158KK88_9BURK</name>
<evidence type="ECO:0000259" key="2">
    <source>
        <dbReference type="Pfam" id="PF07811"/>
    </source>
</evidence>
<comment type="caution">
    <text evidence="3">The sequence shown here is derived from an EMBL/GenBank/DDBJ whole genome shotgun (WGS) entry which is preliminary data.</text>
</comment>
<feature type="domain" description="TadE-like" evidence="2">
    <location>
        <begin position="29"/>
        <end position="67"/>
    </location>
</feature>
<dbReference type="Proteomes" id="UP000054770">
    <property type="component" value="Unassembled WGS sequence"/>
</dbReference>
<reference evidence="3" key="1">
    <citation type="submission" date="2016-01" db="EMBL/GenBank/DDBJ databases">
        <authorList>
            <person name="Peeters C."/>
        </authorList>
    </citation>
    <scope>NUCLEOTIDE SEQUENCE [LARGE SCALE GENOMIC DNA]</scope>
    <source>
        <strain evidence="3">LMG 22940</strain>
    </source>
</reference>
<evidence type="ECO:0000256" key="1">
    <source>
        <dbReference type="SAM" id="Phobius"/>
    </source>
</evidence>
<dbReference type="Pfam" id="PF07811">
    <property type="entry name" value="TadE"/>
    <property type="match status" value="1"/>
</dbReference>
<evidence type="ECO:0000313" key="3">
    <source>
        <dbReference type="EMBL" id="SAL80811.1"/>
    </source>
</evidence>